<proteinExistence type="predicted"/>
<dbReference type="Proteomes" id="UP000886469">
    <property type="component" value="Unassembled WGS sequence"/>
</dbReference>
<feature type="signal peptide" evidence="1">
    <location>
        <begin position="1"/>
        <end position="24"/>
    </location>
</feature>
<keyword evidence="3" id="KW-1185">Reference proteome</keyword>
<sequence>MNNTAKKLLLLAMPALLASPSILAKEGPDQYPNGSENFMVGALPPPGNYFINYLGYYEGDYRAKDGQKVPGLNVSATFDALRFIHVTQQKILGGDWAVHAIVPLVYQRLHTPIPGIGNGSVFGLGDVVIDPLIIGWHFPPDWHLTVGIDIYLPTGKYSKTNPTDSIGANYYSFEPIFAFTYLNQGGFEASAKLMYNLKTRNLDTHYQSGNDFHMDYLLGQHFGPWAVGLAGYYLTQTSDDERNGRTVIPNGNRGKVFAYGPAVKYDYKGMSFVGSWNHETSVDNRFQGNKFFFKFVSAF</sequence>
<evidence type="ECO:0000313" key="2">
    <source>
        <dbReference type="EMBL" id="NMQ05869.1"/>
    </source>
</evidence>
<dbReference type="EMBL" id="SPMX01000029">
    <property type="protein sequence ID" value="NMQ05869.1"/>
    <property type="molecule type" value="Genomic_DNA"/>
</dbReference>
<dbReference type="InterPro" id="IPR025737">
    <property type="entry name" value="FApF"/>
</dbReference>
<keyword evidence="1" id="KW-0732">Signal</keyword>
<protein>
    <submittedName>
        <fullName evidence="2">Phenol degradation protein meta</fullName>
    </submittedName>
</protein>
<dbReference type="Pfam" id="PF13557">
    <property type="entry name" value="Phenol_MetA_deg"/>
    <property type="match status" value="1"/>
</dbReference>
<evidence type="ECO:0000256" key="1">
    <source>
        <dbReference type="SAM" id="SignalP"/>
    </source>
</evidence>
<gene>
    <name evidence="2" type="ORF">E4Q08_11640</name>
</gene>
<reference evidence="2" key="1">
    <citation type="submission" date="2019-03" db="EMBL/GenBank/DDBJ databases">
        <title>Metabolic reconstructions from genomes of highly enriched 'Candidatus Accumulibacter' and 'Candidatus Competibacter' bioreactor populations.</title>
        <authorList>
            <person name="Annavajhala M.K."/>
            <person name="Welles L."/>
            <person name="Abbas B."/>
            <person name="Sorokin D."/>
            <person name="Park H."/>
            <person name="Van Loosdrecht M."/>
            <person name="Chandran K."/>
        </authorList>
    </citation>
    <scope>NUCLEOTIDE SEQUENCE</scope>
    <source>
        <strain evidence="2">SBR_L</strain>
    </source>
</reference>
<evidence type="ECO:0000313" key="3">
    <source>
        <dbReference type="Proteomes" id="UP000886469"/>
    </source>
</evidence>
<name>A0ABX1T879_9PROT</name>
<organism evidence="2 3">
    <name type="scientific">Candidatus Accumulibacter contiguus</name>
    <dbReference type="NCBI Taxonomy" id="2954381"/>
    <lineage>
        <taxon>Bacteria</taxon>
        <taxon>Pseudomonadati</taxon>
        <taxon>Pseudomonadota</taxon>
        <taxon>Betaproteobacteria</taxon>
        <taxon>Candidatus Accumulibacter</taxon>
    </lineage>
</organism>
<comment type="caution">
    <text evidence="2">The sequence shown here is derived from an EMBL/GenBank/DDBJ whole genome shotgun (WGS) entry which is preliminary data.</text>
</comment>
<dbReference type="RefSeq" id="WP_169070511.1">
    <property type="nucleotide sequence ID" value="NZ_JAZKUC010000001.1"/>
</dbReference>
<feature type="chain" id="PRO_5047111613" evidence="1">
    <location>
        <begin position="25"/>
        <end position="299"/>
    </location>
</feature>
<accession>A0ABX1T879</accession>